<evidence type="ECO:0000313" key="9">
    <source>
        <dbReference type="Proteomes" id="UP001500280"/>
    </source>
</evidence>
<dbReference type="Pfam" id="PF00668">
    <property type="entry name" value="Condensation"/>
    <property type="match status" value="2"/>
</dbReference>
<dbReference type="InterPro" id="IPR006162">
    <property type="entry name" value="Ppantetheine_attach_site"/>
</dbReference>
<dbReference type="SUPFAM" id="SSF52777">
    <property type="entry name" value="CoA-dependent acyltransferases"/>
    <property type="match status" value="4"/>
</dbReference>
<keyword evidence="9" id="KW-1185">Reference proteome</keyword>
<gene>
    <name evidence="8" type="ORF">GCM10009745_41020</name>
</gene>
<dbReference type="Gene3D" id="3.30.559.10">
    <property type="entry name" value="Chloramphenicol acetyltransferase-like domain"/>
    <property type="match status" value="2"/>
</dbReference>
<dbReference type="NCBIfam" id="TIGR01733">
    <property type="entry name" value="AA-adenyl-dom"/>
    <property type="match status" value="1"/>
</dbReference>
<dbReference type="InterPro" id="IPR042099">
    <property type="entry name" value="ANL_N_sf"/>
</dbReference>
<name>A0ABN2HPV7_9ACTN</name>
<dbReference type="InterPro" id="IPR040097">
    <property type="entry name" value="FAAL/FAAC"/>
</dbReference>
<evidence type="ECO:0000256" key="1">
    <source>
        <dbReference type="ARBA" id="ARBA00001957"/>
    </source>
</evidence>
<dbReference type="SMART" id="SM00823">
    <property type="entry name" value="PKS_PP"/>
    <property type="match status" value="2"/>
</dbReference>
<dbReference type="Gene3D" id="1.10.1200.10">
    <property type="entry name" value="ACP-like"/>
    <property type="match status" value="1"/>
</dbReference>
<dbReference type="InterPro" id="IPR020845">
    <property type="entry name" value="AMP-binding_CS"/>
</dbReference>
<dbReference type="Gene3D" id="3.40.50.980">
    <property type="match status" value="2"/>
</dbReference>
<accession>A0ABN2HPV7</accession>
<dbReference type="InterPro" id="IPR000873">
    <property type="entry name" value="AMP-dep_synth/lig_dom"/>
</dbReference>
<dbReference type="Gene3D" id="2.30.38.10">
    <property type="entry name" value="Luciferase, Domain 3"/>
    <property type="match status" value="1"/>
</dbReference>
<dbReference type="PROSITE" id="PS50075">
    <property type="entry name" value="CARRIER"/>
    <property type="match status" value="1"/>
</dbReference>
<dbReference type="SUPFAM" id="SSF47336">
    <property type="entry name" value="ACP-like"/>
    <property type="match status" value="1"/>
</dbReference>
<dbReference type="RefSeq" id="WP_344154138.1">
    <property type="nucleotide sequence ID" value="NZ_BAAANF010000015.1"/>
</dbReference>
<dbReference type="SUPFAM" id="SSF56801">
    <property type="entry name" value="Acetyl-CoA synthetase-like"/>
    <property type="match status" value="3"/>
</dbReference>
<keyword evidence="5" id="KW-0443">Lipid metabolism</keyword>
<organism evidence="8 9">
    <name type="scientific">Kribbella yunnanensis</name>
    <dbReference type="NCBI Taxonomy" id="190194"/>
    <lineage>
        <taxon>Bacteria</taxon>
        <taxon>Bacillati</taxon>
        <taxon>Actinomycetota</taxon>
        <taxon>Actinomycetes</taxon>
        <taxon>Propionibacteriales</taxon>
        <taxon>Kribbellaceae</taxon>
        <taxon>Kribbella</taxon>
    </lineage>
</organism>
<dbReference type="Pfam" id="PF00501">
    <property type="entry name" value="AMP-binding"/>
    <property type="match status" value="3"/>
</dbReference>
<evidence type="ECO:0000256" key="4">
    <source>
        <dbReference type="ARBA" id="ARBA00022832"/>
    </source>
</evidence>
<dbReference type="InterPro" id="IPR020806">
    <property type="entry name" value="PKS_PP-bd"/>
</dbReference>
<dbReference type="Pfam" id="PF13193">
    <property type="entry name" value="AMP-binding_C"/>
    <property type="match status" value="2"/>
</dbReference>
<comment type="cofactor">
    <cofactor evidence="1">
        <name>pantetheine 4'-phosphate</name>
        <dbReference type="ChEBI" id="CHEBI:47942"/>
    </cofactor>
</comment>
<evidence type="ECO:0000256" key="5">
    <source>
        <dbReference type="ARBA" id="ARBA00023098"/>
    </source>
</evidence>
<dbReference type="EMBL" id="BAAANF010000015">
    <property type="protein sequence ID" value="GAA1691482.1"/>
    <property type="molecule type" value="Genomic_DNA"/>
</dbReference>
<evidence type="ECO:0000313" key="8">
    <source>
        <dbReference type="EMBL" id="GAA1691482.1"/>
    </source>
</evidence>
<dbReference type="Gene3D" id="3.30.300.30">
    <property type="match status" value="3"/>
</dbReference>
<evidence type="ECO:0000256" key="3">
    <source>
        <dbReference type="ARBA" id="ARBA00022553"/>
    </source>
</evidence>
<comment type="caution">
    <text evidence="8">The sequence shown here is derived from an EMBL/GenBank/DDBJ whole genome shotgun (WGS) entry which is preliminary data.</text>
</comment>
<dbReference type="Gene3D" id="3.30.559.30">
    <property type="entry name" value="Nonribosomal peptide synthetase, condensation domain"/>
    <property type="match status" value="2"/>
</dbReference>
<dbReference type="InterPro" id="IPR010071">
    <property type="entry name" value="AA_adenyl_dom"/>
</dbReference>
<keyword evidence="2" id="KW-0596">Phosphopantetheine</keyword>
<dbReference type="PROSITE" id="PS00455">
    <property type="entry name" value="AMP_BINDING"/>
    <property type="match status" value="2"/>
</dbReference>
<dbReference type="PANTHER" id="PTHR45527:SF1">
    <property type="entry name" value="FATTY ACID SYNTHASE"/>
    <property type="match status" value="1"/>
</dbReference>
<dbReference type="InterPro" id="IPR001242">
    <property type="entry name" value="Condensation_dom"/>
</dbReference>
<proteinExistence type="predicted"/>
<dbReference type="Gene3D" id="3.40.50.12780">
    <property type="entry name" value="N-terminal domain of ligase-like"/>
    <property type="match status" value="2"/>
</dbReference>
<dbReference type="InterPro" id="IPR023213">
    <property type="entry name" value="CAT-like_dom_sf"/>
</dbReference>
<keyword evidence="4" id="KW-0276">Fatty acid metabolism</keyword>
<dbReference type="CDD" id="cd17646">
    <property type="entry name" value="A_NRPS_AB3403-like"/>
    <property type="match status" value="1"/>
</dbReference>
<feature type="region of interest" description="Disordered" evidence="6">
    <location>
        <begin position="893"/>
        <end position="915"/>
    </location>
</feature>
<dbReference type="CDD" id="cd05930">
    <property type="entry name" value="A_NRPS"/>
    <property type="match status" value="1"/>
</dbReference>
<feature type="domain" description="Carrier" evidence="7">
    <location>
        <begin position="1710"/>
        <end position="1784"/>
    </location>
</feature>
<dbReference type="Pfam" id="PF00550">
    <property type="entry name" value="PP-binding"/>
    <property type="match status" value="1"/>
</dbReference>
<dbReference type="InterPro" id="IPR036736">
    <property type="entry name" value="ACP-like_sf"/>
</dbReference>
<feature type="compositionally biased region" description="Low complexity" evidence="6">
    <location>
        <begin position="899"/>
        <end position="910"/>
    </location>
</feature>
<reference evidence="8 9" key="1">
    <citation type="journal article" date="2019" name="Int. J. Syst. Evol. Microbiol.">
        <title>The Global Catalogue of Microorganisms (GCM) 10K type strain sequencing project: providing services to taxonomists for standard genome sequencing and annotation.</title>
        <authorList>
            <consortium name="The Broad Institute Genomics Platform"/>
            <consortium name="The Broad Institute Genome Sequencing Center for Infectious Disease"/>
            <person name="Wu L."/>
            <person name="Ma J."/>
        </authorList>
    </citation>
    <scope>NUCLEOTIDE SEQUENCE [LARGE SCALE GENOMIC DNA]</scope>
    <source>
        <strain evidence="8 9">JCM 14307</strain>
    </source>
</reference>
<dbReference type="NCBIfam" id="NF003417">
    <property type="entry name" value="PRK04813.1"/>
    <property type="match status" value="5"/>
</dbReference>
<dbReference type="PANTHER" id="PTHR45527">
    <property type="entry name" value="NONRIBOSOMAL PEPTIDE SYNTHETASE"/>
    <property type="match status" value="1"/>
</dbReference>
<dbReference type="InterPro" id="IPR009081">
    <property type="entry name" value="PP-bd_ACP"/>
</dbReference>
<dbReference type="Proteomes" id="UP001500280">
    <property type="component" value="Unassembled WGS sequence"/>
</dbReference>
<dbReference type="InterPro" id="IPR025110">
    <property type="entry name" value="AMP-bd_C"/>
</dbReference>
<dbReference type="InterPro" id="IPR045851">
    <property type="entry name" value="AMP-bd_C_sf"/>
</dbReference>
<dbReference type="PROSITE" id="PS00012">
    <property type="entry name" value="PHOSPHOPANTETHEINE"/>
    <property type="match status" value="1"/>
</dbReference>
<evidence type="ECO:0000256" key="2">
    <source>
        <dbReference type="ARBA" id="ARBA00022450"/>
    </source>
</evidence>
<protein>
    <recommendedName>
        <fullName evidence="7">Carrier domain-containing protein</fullName>
    </recommendedName>
</protein>
<keyword evidence="3" id="KW-0597">Phosphoprotein</keyword>
<evidence type="ECO:0000256" key="6">
    <source>
        <dbReference type="SAM" id="MobiDB-lite"/>
    </source>
</evidence>
<dbReference type="CDD" id="cd05931">
    <property type="entry name" value="FAAL"/>
    <property type="match status" value="1"/>
</dbReference>
<sequence length="2797" mass="302854">MMSSRRPPAVTLVDVLEKWAEIRPAATAYSVPRAGGDTLTSISYSGLGQRVREIAAGIGERVAAGERVLIMMPNGIDFMLAYLACLAAGVVAVPVPQPQRNNARLQGIIADCGAIAAIVENADRAREHAQDLAAGPAVPQWLSLDEIAAPEVIGSLRRPSARSLAMLQYTSGSTASPKGVRLTHANLLHNQGMIDAVFGLGDGDVVLGWLPLFHDMGLMGIALHPIYKGIQGILLRPESFVRRPLSWLDSISRYGATVSGAPDFAYRLCARLAGEIDLSQLDLSHWRVAFSGSERVRSQTLTRFAAAFADSGFRPNAFLPCYGMAEATLMISGCPPQTTPVVRQVEAQALHSRQCALAPRPGDQVIDLVGVGSPMPGQTLAVVDPADHRRLPDREVGEIWVAGASVSEGYWGSAESSRVRPSWDAGLDYLRTGDLGFLDDGELFVTGRLKDLIILGGRNLHAEDIEIVAERCLADETVAGGVIAYAVESDDQERLVVAFEVNSRRSPDVETLAGTVRRELARAFEVELHALTAVRRGGLPRTSSHKPRRGHASRLWSLGQLPVLAQAFPGSELEISAILPGRAALAQATEQGAGGLLAEALAGWIRRLGGLEGIPDPQVRSSSLPELGLASRQIIDLLHGIHSQYGIELALGDSLEAASLETFAELIVSRLRMALSTVHGEARGVDGDTRRSWAPLTLGQEGIWFAQQLGSPGEAHRLARAAEIRPAVDIGAMDRALAELVDRHAVLQLAIEPPAEDRMATQRIVAGSTVRTRLIVCSSPAERAQTLRAEADAPFDLTAPPLLRVSVLRTPTCRDVLVLTAHHIICDLWSLSVLMQDLMSGYRRALAGTSANLPVPDADESYLAHAWTERERAGDEEWRRRADHWQQRLGAVENAGTEDSGPMPSGSDSSTVAHQRVGRIGPEATRRLRRLAGRHGMSLQMVLFAAFQWAAWVVEGRDGFLACSVTGGRDRAERRRTVGYFANLLPFRVSVSRRDSIAQWLERIRREMLDAYANELPYEEIVRADTQRQGRGWAAGYVFALQDEGAAGDPGFVPFALGQAGGCWETGGIELWSLEFEESQSQFPLVLYAGLDGEGISLRYKAAAPLMSSARLATSAQLVERIVAWLVEEEADERRLSEVDWLDAAQRRQLHKLVSEVAGQRDTHLLEGFEAQHRRTPDRIALEFEGQQISYACLYARVLRMAAALQARGVGRDTVVGVCLTRSIDLVVVLYGVLKAGGAYLPLDPEHPAGYLRTLVSEAGVRRLVSDAAGQEKLSEALPDGEIIDVASAIRTQQPPASEFPAPDPGQLAYVIFTSGSTGTPKAAMNTHAGIVNRLAWMQDRYQLNAADTLLQKTPVGFDVSVWELFWPLMAGARLVIARPGGHKDPGYLAELLTDAMVTVVHFVPSMLRMFLLADGGVGCQALRTVICSGEALPTELAREAAERFPSTVDNLYGPTEAAVDVTWYSCVSDWPGVVQPIGQGIDNIRLHVLDPALRALPGQVAGDLFISGVGVGRGYLHRPRLTAERFRPDPLGADGARCYDTGDRARFLRADLIEYLGRRDGQVKLRGLRVELAEIEAVLERHPSIAAAAAAVSNYVVDAAPLHYLDRGPADPSWQPPSDHRVFLQGELVRAGRAEPAARLVAYCVVKDGAELDVESVQAWVRDRLPEQSVPAAVVFLESLPVTANGKLDRTGLPAPDTLRPSLAAAYRAPGSAGELSLAGVWERVLGVRGIGVSDNFFALGGDSIRALGVIAAAARAGIVFDLATLFAHPTIAELARATATTTTGPSPQPGIAPFALVSDADRGRLPDGIVDAYPLAAVQAGLIFHEEAAPGTPVYKDVFVYRIQAPFDEDLFREAVGASVQRHEILRTSIDLEGFSVPLQLVHADAVAAIEVRRADEALDEADLRAFVERQRARVFDWNRPPFLRFSIIVRPEAGFDLFVVFHDLLLDGWSASQLVTELLLAYDGLLANGELGILPELRIRFADYVAAEREAARSSQAHEFFDRFLAEPPGHRFPIRPSERSILPRFAVLEVPVALDVSQRLNRAAVDCGVGVKHVLLAAHMAVLAQVFGERDVVTGLESNGRLESEGGDKVLGMHLNTVPFRIGRVTGRWRDLVTETYRTEQALLPVRRYPYANLQRTRGTGDLVDTVFNYVHFHGFLELTRLRRLQVLEARGYGASHFKYRSEFSTDPFSGRIRLCLEYDAEALPSGLAREIGNYFAAVLTAMAEDLDAPCEQPPMVRKRRRLPRPEQAGAAGVWLDRWQERLNGNSDDIAVVHGARRVSAAALWLRALAWAGALARRGVTGEGRVGILLHDPIDHSTAVLAVQLAGGAYVPLHPRSPLARNATVLASSRTTHAIVDDVEAVDGGAGIRLLQPRDLDGDPGGPSLPAIDPDQLSYVIYTSGSSGTPKGVMVSHGNLWSSLKSRSEYYGLVGAKSFLMIPSFAFDSSVGVFYWALADGHRLVFPAADVSDLHSVLATLREERITHMLCTPSYYAALLEEAGASESAGADLRSLEAVIVAGEPLPRPLIERHFSQQPATALFNEYGPTEGTVWTSVHRCHGGAEDSTVGSPHSAARVRILDRRRLPAMPGQSGELLIGGTGIARGYLGSPVATAAAFVPDADPRAAGGSRAYASGDRARMDTDGVITLLGREDRQIKVNGYRVEPEEIEHAILTLPGMLQCALVAMPRSQGGGTLLTAFVVPAGRSTPDLRRLAEILPAYMMPNRVLSLGALPLNANNKVDYGLLRRHGEQLSGEWQAQRIVDEVERMSEEDVLAALDRAARELSEGRPHHDSAG</sequence>
<evidence type="ECO:0000259" key="7">
    <source>
        <dbReference type="PROSITE" id="PS50075"/>
    </source>
</evidence>